<gene>
    <name evidence="2" type="ORF">GZ22_03490</name>
    <name evidence="3" type="ORF">SAMN04489762_3523</name>
</gene>
<evidence type="ECO:0000259" key="1">
    <source>
        <dbReference type="Pfam" id="PF03551"/>
    </source>
</evidence>
<dbReference type="InterPro" id="IPR052509">
    <property type="entry name" value="Metal_resp_DNA-bind_regulator"/>
</dbReference>
<dbReference type="EMBL" id="FOCD01000007">
    <property type="protein sequence ID" value="SEO11985.1"/>
    <property type="molecule type" value="Genomic_DNA"/>
</dbReference>
<dbReference type="OrthoDB" id="9814826at2"/>
<dbReference type="PANTHER" id="PTHR33169">
    <property type="entry name" value="PADR-FAMILY TRANSCRIPTIONAL REGULATOR"/>
    <property type="match status" value="1"/>
</dbReference>
<feature type="domain" description="Transcription regulator PadR N-terminal" evidence="1">
    <location>
        <begin position="23"/>
        <end position="87"/>
    </location>
</feature>
<reference evidence="3 5" key="2">
    <citation type="submission" date="2016-10" db="EMBL/GenBank/DDBJ databases">
        <authorList>
            <person name="Varghese N."/>
            <person name="Submissions S."/>
        </authorList>
    </citation>
    <scope>NUCLEOTIDE SEQUENCE [LARGE SCALE GENOMIC DNA]</scope>
    <source>
        <strain evidence="3 5">DSM 21619</strain>
    </source>
</reference>
<accession>A0AAX2EK16</accession>
<name>A0A075LN32_9BACI</name>
<dbReference type="GeneID" id="34221961"/>
<evidence type="ECO:0000313" key="2">
    <source>
        <dbReference type="EMBL" id="AIF65798.1"/>
    </source>
</evidence>
<dbReference type="HOGENOM" id="CLU_063440_4_1_9"/>
<dbReference type="RefSeq" id="WP_038558635.1">
    <property type="nucleotide sequence ID" value="NZ_CP008876.1"/>
</dbReference>
<dbReference type="Proteomes" id="UP000027980">
    <property type="component" value="Chromosome"/>
</dbReference>
<sequence>MPKGKSLDELTDPVFYILVALVEARHGYAIMQYVEEETEGTFKIGPATLYTIIKKLLDAGLIEAEPDSEPRRKTYVTTAAGIAKLKEEVERRSRMVDLATIVLQTKGRKGQ</sequence>
<dbReference type="PANTHER" id="PTHR33169:SF13">
    <property type="entry name" value="PADR-FAMILY TRANSCRIPTIONAL REGULATOR"/>
    <property type="match status" value="1"/>
</dbReference>
<dbReference type="Pfam" id="PF03551">
    <property type="entry name" value="PadR"/>
    <property type="match status" value="1"/>
</dbReference>
<dbReference type="AlphaFoldDB" id="A0A075LN32"/>
<protein>
    <submittedName>
        <fullName evidence="2">PadR family transcriptional regulator</fullName>
    </submittedName>
    <submittedName>
        <fullName evidence="3">Transcriptional regulator PadR-like family protein</fullName>
    </submittedName>
</protein>
<evidence type="ECO:0000313" key="5">
    <source>
        <dbReference type="Proteomes" id="UP000199735"/>
    </source>
</evidence>
<dbReference type="Gene3D" id="1.10.10.10">
    <property type="entry name" value="Winged helix-like DNA-binding domain superfamily/Winged helix DNA-binding domain"/>
    <property type="match status" value="1"/>
</dbReference>
<dbReference type="InterPro" id="IPR005149">
    <property type="entry name" value="Tscrpt_reg_PadR_N"/>
</dbReference>
<proteinExistence type="predicted"/>
<dbReference type="SUPFAM" id="SSF46785">
    <property type="entry name" value="Winged helix' DNA-binding domain"/>
    <property type="match status" value="1"/>
</dbReference>
<evidence type="ECO:0000313" key="4">
    <source>
        <dbReference type="Proteomes" id="UP000027980"/>
    </source>
</evidence>
<accession>A0A075LN32</accession>
<dbReference type="InterPro" id="IPR036388">
    <property type="entry name" value="WH-like_DNA-bd_sf"/>
</dbReference>
<organism evidence="2 4">
    <name type="scientific">Terribacillus saccharophilus</name>
    <dbReference type="NCBI Taxonomy" id="361277"/>
    <lineage>
        <taxon>Bacteria</taxon>
        <taxon>Bacillati</taxon>
        <taxon>Bacillota</taxon>
        <taxon>Bacilli</taxon>
        <taxon>Bacillales</taxon>
        <taxon>Bacillaceae</taxon>
        <taxon>Terribacillus</taxon>
    </lineage>
</organism>
<dbReference type="InterPro" id="IPR036390">
    <property type="entry name" value="WH_DNA-bd_sf"/>
</dbReference>
<reference evidence="2 4" key="1">
    <citation type="submission" date="2014-07" db="EMBL/GenBank/DDBJ databases">
        <title>Complete genome sequence of a moderately halophilic bacterium Terribacillus aidingensis MP602, isolated from Cryptomeria fortunei in Tianmu mountain in China.</title>
        <authorList>
            <person name="Wang Y."/>
            <person name="Lu P."/>
            <person name="Zhang L."/>
        </authorList>
    </citation>
    <scope>NUCLEOTIDE SEQUENCE [LARGE SCALE GENOMIC DNA]</scope>
    <source>
        <strain evidence="2 4">MP602</strain>
    </source>
</reference>
<evidence type="ECO:0000313" key="3">
    <source>
        <dbReference type="EMBL" id="SEO11985.1"/>
    </source>
</evidence>
<dbReference type="Proteomes" id="UP000199735">
    <property type="component" value="Unassembled WGS sequence"/>
</dbReference>
<dbReference type="EMBL" id="CP008876">
    <property type="protein sequence ID" value="AIF65798.1"/>
    <property type="molecule type" value="Genomic_DNA"/>
</dbReference>
<dbReference type="KEGG" id="tap:GZ22_03490"/>